<name>A0AAV6UL89_9ARAC</name>
<dbReference type="AlphaFoldDB" id="A0AAV6UL89"/>
<evidence type="ECO:0000256" key="1">
    <source>
        <dbReference type="SAM" id="SignalP"/>
    </source>
</evidence>
<protein>
    <submittedName>
        <fullName evidence="2">Uncharacterized protein</fullName>
    </submittedName>
</protein>
<feature type="signal peptide" evidence="1">
    <location>
        <begin position="1"/>
        <end position="20"/>
    </location>
</feature>
<accession>A0AAV6UL89</accession>
<dbReference type="PROSITE" id="PS51257">
    <property type="entry name" value="PROKAR_LIPOPROTEIN"/>
    <property type="match status" value="1"/>
</dbReference>
<reference evidence="2 3" key="1">
    <citation type="journal article" date="2022" name="Nat. Ecol. Evol.">
        <title>A masculinizing supergene underlies an exaggerated male reproductive morph in a spider.</title>
        <authorList>
            <person name="Hendrickx F."/>
            <person name="De Corte Z."/>
            <person name="Sonet G."/>
            <person name="Van Belleghem S.M."/>
            <person name="Kostlbacher S."/>
            <person name="Vangestel C."/>
        </authorList>
    </citation>
    <scope>NUCLEOTIDE SEQUENCE [LARGE SCALE GENOMIC DNA]</scope>
    <source>
        <strain evidence="2">W744_W776</strain>
    </source>
</reference>
<keyword evidence="3" id="KW-1185">Reference proteome</keyword>
<comment type="caution">
    <text evidence="2">The sequence shown here is derived from an EMBL/GenBank/DDBJ whole genome shotgun (WGS) entry which is preliminary data.</text>
</comment>
<evidence type="ECO:0000313" key="2">
    <source>
        <dbReference type="EMBL" id="KAG8184310.1"/>
    </source>
</evidence>
<dbReference type="Proteomes" id="UP000827092">
    <property type="component" value="Unassembled WGS sequence"/>
</dbReference>
<proteinExistence type="predicted"/>
<feature type="chain" id="PRO_5043361260" evidence="1">
    <location>
        <begin position="21"/>
        <end position="642"/>
    </location>
</feature>
<gene>
    <name evidence="2" type="ORF">JTE90_008994</name>
</gene>
<dbReference type="EMBL" id="JAFNEN010000378">
    <property type="protein sequence ID" value="KAG8184310.1"/>
    <property type="molecule type" value="Genomic_DNA"/>
</dbReference>
<keyword evidence="1" id="KW-0732">Signal</keyword>
<evidence type="ECO:0000313" key="3">
    <source>
        <dbReference type="Proteomes" id="UP000827092"/>
    </source>
</evidence>
<organism evidence="2 3">
    <name type="scientific">Oedothorax gibbosus</name>
    <dbReference type="NCBI Taxonomy" id="931172"/>
    <lineage>
        <taxon>Eukaryota</taxon>
        <taxon>Metazoa</taxon>
        <taxon>Ecdysozoa</taxon>
        <taxon>Arthropoda</taxon>
        <taxon>Chelicerata</taxon>
        <taxon>Arachnida</taxon>
        <taxon>Araneae</taxon>
        <taxon>Araneomorphae</taxon>
        <taxon>Entelegynae</taxon>
        <taxon>Araneoidea</taxon>
        <taxon>Linyphiidae</taxon>
        <taxon>Erigoninae</taxon>
        <taxon>Oedothorax</taxon>
    </lineage>
</organism>
<sequence>MGFWKAFVLWFVFAILGCEAQQYDFAAEISRQCLVPDPVGLLDCVENKVTLPYLVSWVECTNSLGQNVKTSADIINYRCKSVWEGKGVIPEVFYIKDCVIEKTGLPAKNVSAEVLGAYKECEASPNAPSQRIQQNTLSQTNVKTIPIQGSPVQQQRFSQVPQQAFAPVQANAPAQEYDFGAEISRQCLVPDPVGLLDCVENKVTLPYLTSWVDCTNSLGQNVRTSADIINYRCKSVWEGKGVIPEVFYIKDCVIAKTGLPSKNVSAEVLGAYKECEATPATKNAIKTTANQQQPNNGPTQEYDFAAEISRQCLVPDPVGLLDCVENKVNLPYMSSWVECTNSLGQNVKTSADIINYRCKSVWEGKGVIPEVFYIKDCVIAKTGLPAQLVSAEVLGAYKECEATPSLMRQTQPVPRTQTAIKTTQQQANSSPQEYDFAAEISRQCMVPDPVGLLDCVENKVTLPYLSSWVECTNSLGQNVKTSADIINYRCKSVWEGKGVIPEVFYIKDCVIAKTGLPAQRVSTEVLGAYKECEAAPTDKHKATDITEKQCNLFNSSNIIRFAQSNAGGYGQRLNPTNLSPLQFGNKAFPAVLRLISKTTISPQQQFSTTTQQQIPVNFNQATGRKILTATQEQQITGRDYLR</sequence>